<dbReference type="Gene3D" id="2.10.109.10">
    <property type="entry name" value="Umud Fragment, subunit A"/>
    <property type="match status" value="1"/>
</dbReference>
<keyword evidence="3" id="KW-0227">DNA damage</keyword>
<evidence type="ECO:0000256" key="4">
    <source>
        <dbReference type="ARBA" id="ARBA00022801"/>
    </source>
</evidence>
<dbReference type="InterPro" id="IPR050077">
    <property type="entry name" value="LexA_repressor"/>
</dbReference>
<keyword evidence="1" id="KW-0678">Repressor</keyword>
<dbReference type="CDD" id="cd06529">
    <property type="entry name" value="S24_LexA-like"/>
    <property type="match status" value="1"/>
</dbReference>
<dbReference type="Pfam" id="PF00717">
    <property type="entry name" value="Peptidase_S24"/>
    <property type="match status" value="1"/>
</dbReference>
<dbReference type="SUPFAM" id="SSF51306">
    <property type="entry name" value="LexA/Signal peptidase"/>
    <property type="match status" value="1"/>
</dbReference>
<protein>
    <submittedName>
        <fullName evidence="12">SOS-response transcriptional repressors (RecA-mediated autopeptidases)</fullName>
    </submittedName>
</protein>
<accession>S5DQ87</accession>
<dbReference type="GO" id="GO:0006281">
    <property type="term" value="P:DNA repair"/>
    <property type="evidence" value="ECO:0007669"/>
    <property type="project" value="UniProtKB-KW"/>
</dbReference>
<dbReference type="EMBL" id="KC811119">
    <property type="protein sequence ID" value="AGQ19005.1"/>
    <property type="molecule type" value="Genomic_DNA"/>
</dbReference>
<dbReference type="Gene3D" id="1.10.10.10">
    <property type="entry name" value="Winged helix-like DNA-binding domain superfamily/Winged helix DNA-binding domain"/>
    <property type="match status" value="1"/>
</dbReference>
<dbReference type="InterPro" id="IPR036286">
    <property type="entry name" value="LexA/Signal_pep-like_sf"/>
</dbReference>
<name>S5DQ87_9ACTN</name>
<dbReference type="GO" id="GO:0003677">
    <property type="term" value="F:DNA binding"/>
    <property type="evidence" value="ECO:0007669"/>
    <property type="project" value="UniProtKB-KW"/>
</dbReference>
<feature type="domain" description="LexA repressor DNA-binding" evidence="11">
    <location>
        <begin position="3"/>
        <end position="63"/>
    </location>
</feature>
<dbReference type="InterPro" id="IPR015927">
    <property type="entry name" value="Peptidase_S24_S26A/B/C"/>
</dbReference>
<keyword evidence="4" id="KW-0378">Hydrolase</keyword>
<feature type="domain" description="Peptidase S24/S26A/S26B/S26C" evidence="10">
    <location>
        <begin position="76"/>
        <end position="189"/>
    </location>
</feature>
<keyword evidence="2" id="KW-0235">DNA replication</keyword>
<keyword evidence="7" id="KW-0804">Transcription</keyword>
<dbReference type="GO" id="GO:0006260">
    <property type="term" value="P:DNA replication"/>
    <property type="evidence" value="ECO:0007669"/>
    <property type="project" value="UniProtKB-KW"/>
</dbReference>
<keyword evidence="9" id="KW-0742">SOS response</keyword>
<dbReference type="PANTHER" id="PTHR33516:SF2">
    <property type="entry name" value="LEXA REPRESSOR-RELATED"/>
    <property type="match status" value="1"/>
</dbReference>
<proteinExistence type="predicted"/>
<dbReference type="AlphaFoldDB" id="S5DQ87"/>
<dbReference type="InterPro" id="IPR039418">
    <property type="entry name" value="LexA-like"/>
</dbReference>
<evidence type="ECO:0000259" key="11">
    <source>
        <dbReference type="Pfam" id="PF01726"/>
    </source>
</evidence>
<reference evidence="12" key="1">
    <citation type="journal article" date="2013" name="Sci. Rep.">
        <title>Metagenomics uncovers a new group of low GC and ultra-small marine Actinobacteria.</title>
        <authorList>
            <person name="Ghai R."/>
            <person name="Mizuno C.M."/>
            <person name="Picazo A."/>
            <person name="Camacho A."/>
            <person name="Rodriguez-Valera F."/>
        </authorList>
    </citation>
    <scope>NUCLEOTIDE SEQUENCE</scope>
</reference>
<dbReference type="InterPro" id="IPR036390">
    <property type="entry name" value="WH_DNA-bd_sf"/>
</dbReference>
<dbReference type="InterPro" id="IPR006200">
    <property type="entry name" value="LexA"/>
</dbReference>
<sequence length="195" mass="21639">MVSDKQKNILNFINIFVEKNGYAPSVREICSGVGLKSTSTVQYHIEKLINSGYLQKNYKKSRALTVNSQIPKNKIPILGEIAAGSLLMAEENVIGSVNYPHSEETTELFALSVSGDSMIDEGIHEKDLVIIDKSIQIKNGDIGAFLINNTEGTIKFLRNIEGKNYLVPANKNYKKIQVNENIQPIGKVVSLIRDM</sequence>
<dbReference type="GO" id="GO:0006508">
    <property type="term" value="P:proteolysis"/>
    <property type="evidence" value="ECO:0007669"/>
    <property type="project" value="InterPro"/>
</dbReference>
<evidence type="ECO:0000313" key="12">
    <source>
        <dbReference type="EMBL" id="AGQ19005.1"/>
    </source>
</evidence>
<dbReference type="Pfam" id="PF01726">
    <property type="entry name" value="LexA_DNA_bind"/>
    <property type="match status" value="1"/>
</dbReference>
<dbReference type="NCBIfam" id="TIGR00498">
    <property type="entry name" value="lexA"/>
    <property type="match status" value="1"/>
</dbReference>
<dbReference type="GO" id="GO:0004252">
    <property type="term" value="F:serine-type endopeptidase activity"/>
    <property type="evidence" value="ECO:0007669"/>
    <property type="project" value="InterPro"/>
</dbReference>
<evidence type="ECO:0000256" key="7">
    <source>
        <dbReference type="ARBA" id="ARBA00023163"/>
    </source>
</evidence>
<organism evidence="12">
    <name type="scientific">Candidatus Actinomarina minuta</name>
    <dbReference type="NCBI Taxonomy" id="1389454"/>
    <lineage>
        <taxon>Bacteria</taxon>
        <taxon>Bacillati</taxon>
        <taxon>Actinomycetota</taxon>
        <taxon>Actinomycetes</taxon>
        <taxon>Candidatus Actinomarinidae</taxon>
        <taxon>Candidatus Actinomarinales</taxon>
        <taxon>Candidatus Actinomarineae</taxon>
        <taxon>Candidatus Actinomarinaceae</taxon>
        <taxon>Candidatus Actinomarina</taxon>
    </lineage>
</organism>
<evidence type="ECO:0000256" key="3">
    <source>
        <dbReference type="ARBA" id="ARBA00022763"/>
    </source>
</evidence>
<dbReference type="InterPro" id="IPR006199">
    <property type="entry name" value="LexA_DNA-bd_dom"/>
</dbReference>
<dbReference type="PANTHER" id="PTHR33516">
    <property type="entry name" value="LEXA REPRESSOR"/>
    <property type="match status" value="1"/>
</dbReference>
<evidence type="ECO:0000259" key="10">
    <source>
        <dbReference type="Pfam" id="PF00717"/>
    </source>
</evidence>
<dbReference type="GO" id="GO:0009432">
    <property type="term" value="P:SOS response"/>
    <property type="evidence" value="ECO:0007669"/>
    <property type="project" value="UniProtKB-KW"/>
</dbReference>
<dbReference type="InterPro" id="IPR036388">
    <property type="entry name" value="WH-like_DNA-bd_sf"/>
</dbReference>
<evidence type="ECO:0000256" key="6">
    <source>
        <dbReference type="ARBA" id="ARBA00023125"/>
    </source>
</evidence>
<evidence type="ECO:0000256" key="8">
    <source>
        <dbReference type="ARBA" id="ARBA00023204"/>
    </source>
</evidence>
<evidence type="ECO:0000256" key="9">
    <source>
        <dbReference type="ARBA" id="ARBA00023236"/>
    </source>
</evidence>
<keyword evidence="8" id="KW-0234">DNA repair</keyword>
<dbReference type="GO" id="GO:0045892">
    <property type="term" value="P:negative regulation of DNA-templated transcription"/>
    <property type="evidence" value="ECO:0007669"/>
    <property type="project" value="InterPro"/>
</dbReference>
<evidence type="ECO:0000256" key="1">
    <source>
        <dbReference type="ARBA" id="ARBA00022491"/>
    </source>
</evidence>
<dbReference type="SUPFAM" id="SSF46785">
    <property type="entry name" value="Winged helix' DNA-binding domain"/>
    <property type="match status" value="1"/>
</dbReference>
<evidence type="ECO:0000256" key="2">
    <source>
        <dbReference type="ARBA" id="ARBA00022705"/>
    </source>
</evidence>
<keyword evidence="6" id="KW-0238">DNA-binding</keyword>
<evidence type="ECO:0000256" key="5">
    <source>
        <dbReference type="ARBA" id="ARBA00023015"/>
    </source>
</evidence>
<keyword evidence="5" id="KW-0805">Transcription regulation</keyword>